<dbReference type="SUPFAM" id="SSF48452">
    <property type="entry name" value="TPR-like"/>
    <property type="match status" value="2"/>
</dbReference>
<evidence type="ECO:0000256" key="3">
    <source>
        <dbReference type="SAM" id="SignalP"/>
    </source>
</evidence>
<dbReference type="PANTHER" id="PTHR44858:SF1">
    <property type="entry name" value="UDP-N-ACETYLGLUCOSAMINE--PEPTIDE N-ACETYLGLUCOSAMINYLTRANSFERASE SPINDLY-RELATED"/>
    <property type="match status" value="1"/>
</dbReference>
<dbReference type="EMBL" id="AP018694">
    <property type="protein sequence ID" value="BBE17856.1"/>
    <property type="molecule type" value="Genomic_DNA"/>
</dbReference>
<protein>
    <submittedName>
        <fullName evidence="4">Tetratricopeptide repeat protein</fullName>
    </submittedName>
</protein>
<keyword evidence="1" id="KW-0677">Repeat</keyword>
<feature type="chain" id="PRO_5024401961" evidence="3">
    <location>
        <begin position="19"/>
        <end position="286"/>
    </location>
</feature>
<dbReference type="SMART" id="SM00028">
    <property type="entry name" value="TPR"/>
    <property type="match status" value="6"/>
</dbReference>
<feature type="signal peptide" evidence="3">
    <location>
        <begin position="1"/>
        <end position="18"/>
    </location>
</feature>
<keyword evidence="2" id="KW-0802">TPR repeat</keyword>
<dbReference type="KEGG" id="anf:AQPE_2015"/>
<accession>A0A5K7S8K4</accession>
<evidence type="ECO:0000256" key="1">
    <source>
        <dbReference type="ARBA" id="ARBA00022737"/>
    </source>
</evidence>
<name>A0A5K7S8K4_9BACT</name>
<reference evidence="4" key="1">
    <citation type="journal article" date="2020" name="Int. J. Syst. Evol. Microbiol.">
        <title>Aquipluma nitroreducens gen. nov. sp. nov., a novel facultatively anaerobic bacterium isolated from a freshwater lake.</title>
        <authorList>
            <person name="Watanabe M."/>
            <person name="Kojima H."/>
            <person name="Fukui M."/>
        </authorList>
    </citation>
    <scope>NUCLEOTIDE SEQUENCE</scope>
    <source>
        <strain evidence="4">MeG22</strain>
    </source>
</reference>
<dbReference type="PANTHER" id="PTHR44858">
    <property type="entry name" value="TETRATRICOPEPTIDE REPEAT PROTEIN 6"/>
    <property type="match status" value="1"/>
</dbReference>
<dbReference type="InterPro" id="IPR050498">
    <property type="entry name" value="Ycf3"/>
</dbReference>
<dbReference type="Gene3D" id="1.25.40.10">
    <property type="entry name" value="Tetratricopeptide repeat domain"/>
    <property type="match status" value="3"/>
</dbReference>
<evidence type="ECO:0000256" key="2">
    <source>
        <dbReference type="ARBA" id="ARBA00022803"/>
    </source>
</evidence>
<keyword evidence="5" id="KW-1185">Reference proteome</keyword>
<sequence>MKKNLLVVLMLISALSFSQDSIKYVEQGIEETLDLYTKAVKKLENHDIDGAFKDANEIIKSAPNFAKAYGLRGYINYFYKKSPELAIADFTTQLQLNPTNAGAYLYRGYSCEEIGRIDEAKLDYDNAIKFDSENLNSYYRRGICKANLQDFLGAITDYDFILNYKGDRKVEFDQWATVYSDRAYCLAELNRFKEGLLSINEALKLDESLWYSWCIRGEICFKMDEFQKCINDMDRSISIQNQGNAYYYKGLANIKLGKIKDGCADLAKSSEFGLVEAKEAIKKYCN</sequence>
<dbReference type="InterPro" id="IPR019734">
    <property type="entry name" value="TPR_rpt"/>
</dbReference>
<evidence type="ECO:0000313" key="4">
    <source>
        <dbReference type="EMBL" id="BBE17856.1"/>
    </source>
</evidence>
<organism evidence="4 5">
    <name type="scientific">Aquipluma nitroreducens</name>
    <dbReference type="NCBI Taxonomy" id="2010828"/>
    <lineage>
        <taxon>Bacteria</taxon>
        <taxon>Pseudomonadati</taxon>
        <taxon>Bacteroidota</taxon>
        <taxon>Bacteroidia</taxon>
        <taxon>Marinilabiliales</taxon>
        <taxon>Prolixibacteraceae</taxon>
        <taxon>Aquipluma</taxon>
    </lineage>
</organism>
<dbReference type="AlphaFoldDB" id="A0A5K7S8K4"/>
<proteinExistence type="predicted"/>
<dbReference type="Proteomes" id="UP001193389">
    <property type="component" value="Chromosome"/>
</dbReference>
<dbReference type="InterPro" id="IPR011990">
    <property type="entry name" value="TPR-like_helical_dom_sf"/>
</dbReference>
<evidence type="ECO:0000313" key="5">
    <source>
        <dbReference type="Proteomes" id="UP001193389"/>
    </source>
</evidence>
<keyword evidence="3" id="KW-0732">Signal</keyword>
<gene>
    <name evidence="4" type="ORF">AQPE_2015</name>
</gene>
<dbReference type="RefSeq" id="WP_318350819.1">
    <property type="nucleotide sequence ID" value="NZ_AP018694.1"/>
</dbReference>